<dbReference type="InParanoid" id="F4RI99"/>
<reference evidence="2" key="1">
    <citation type="journal article" date="2011" name="Proc. Natl. Acad. Sci. U.S.A.">
        <title>Obligate biotrophy features unraveled by the genomic analysis of rust fungi.</title>
        <authorList>
            <person name="Duplessis S."/>
            <person name="Cuomo C.A."/>
            <person name="Lin Y.-C."/>
            <person name="Aerts A."/>
            <person name="Tisserant E."/>
            <person name="Veneault-Fourrey C."/>
            <person name="Joly D.L."/>
            <person name="Hacquard S."/>
            <person name="Amselem J."/>
            <person name="Cantarel B.L."/>
            <person name="Chiu R."/>
            <person name="Coutinho P.M."/>
            <person name="Feau N."/>
            <person name="Field M."/>
            <person name="Frey P."/>
            <person name="Gelhaye E."/>
            <person name="Goldberg J."/>
            <person name="Grabherr M.G."/>
            <person name="Kodira C.D."/>
            <person name="Kohler A."/>
            <person name="Kuees U."/>
            <person name="Lindquist E.A."/>
            <person name="Lucas S.M."/>
            <person name="Mago R."/>
            <person name="Mauceli E."/>
            <person name="Morin E."/>
            <person name="Murat C."/>
            <person name="Pangilinan J.L."/>
            <person name="Park R."/>
            <person name="Pearson M."/>
            <person name="Quesneville H."/>
            <person name="Rouhier N."/>
            <person name="Sakthikumar S."/>
            <person name="Salamov A.A."/>
            <person name="Schmutz J."/>
            <person name="Selles B."/>
            <person name="Shapiro H."/>
            <person name="Tanguay P."/>
            <person name="Tuskan G.A."/>
            <person name="Henrissat B."/>
            <person name="Van de Peer Y."/>
            <person name="Rouze P."/>
            <person name="Ellis J.G."/>
            <person name="Dodds P.N."/>
            <person name="Schein J.E."/>
            <person name="Zhong S."/>
            <person name="Hamelin R.C."/>
            <person name="Grigoriev I.V."/>
            <person name="Szabo L.J."/>
            <person name="Martin F."/>
        </authorList>
    </citation>
    <scope>NUCLEOTIDE SEQUENCE [LARGE SCALE GENOMIC DNA]</scope>
    <source>
        <strain evidence="2">98AG31 / pathotype 3-4-7</strain>
    </source>
</reference>
<dbReference type="VEuPathDB" id="FungiDB:MELLADRAFT_105482"/>
<accession>F4RI99</accession>
<keyword evidence="2" id="KW-1185">Reference proteome</keyword>
<dbReference type="HOGENOM" id="CLU_2097378_0_0_1"/>
<dbReference type="Proteomes" id="UP000001072">
    <property type="component" value="Unassembled WGS sequence"/>
</dbReference>
<dbReference type="EMBL" id="GL883102">
    <property type="protein sequence ID" value="EGG07972.1"/>
    <property type="molecule type" value="Genomic_DNA"/>
</dbReference>
<organism evidence="2">
    <name type="scientific">Melampsora larici-populina (strain 98AG31 / pathotype 3-4-7)</name>
    <name type="common">Poplar leaf rust fungus</name>
    <dbReference type="NCBI Taxonomy" id="747676"/>
    <lineage>
        <taxon>Eukaryota</taxon>
        <taxon>Fungi</taxon>
        <taxon>Dikarya</taxon>
        <taxon>Basidiomycota</taxon>
        <taxon>Pucciniomycotina</taxon>
        <taxon>Pucciniomycetes</taxon>
        <taxon>Pucciniales</taxon>
        <taxon>Melampsoraceae</taxon>
        <taxon>Melampsora</taxon>
    </lineage>
</organism>
<name>F4RI99_MELLP</name>
<gene>
    <name evidence="1" type="ORF">MELLADRAFT_105482</name>
</gene>
<dbReference type="GeneID" id="18922619"/>
<dbReference type="AlphaFoldDB" id="F4RI99"/>
<sequence length="116" mass="13260">MAEIIALCAGHILQTLKHSLQAGFVDPVPARLSVDVLNYNFADLQVRHCLVCNSTPERYTWLQMPIFQTMVVLITIYCHVDPYWKRLLGLFEYVTVALRTKIIVVRSIDERAPLAC</sequence>
<evidence type="ECO:0000313" key="1">
    <source>
        <dbReference type="EMBL" id="EGG07972.1"/>
    </source>
</evidence>
<dbReference type="KEGG" id="mlr:MELLADRAFT_105482"/>
<protein>
    <submittedName>
        <fullName evidence="1">Uncharacterized protein</fullName>
    </submittedName>
</protein>
<proteinExistence type="predicted"/>
<evidence type="ECO:0000313" key="2">
    <source>
        <dbReference type="Proteomes" id="UP000001072"/>
    </source>
</evidence>
<dbReference type="RefSeq" id="XP_007408737.1">
    <property type="nucleotide sequence ID" value="XM_007408675.1"/>
</dbReference>